<dbReference type="RefSeq" id="WP_125904083.1">
    <property type="nucleotide sequence ID" value="NZ_RWGW01000013.1"/>
</dbReference>
<accession>A0ABX9ZC74</accession>
<organism evidence="1 2">
    <name type="scientific">Bhargavaea beijingensis</name>
    <dbReference type="NCBI Taxonomy" id="426756"/>
    <lineage>
        <taxon>Bacteria</taxon>
        <taxon>Bacillati</taxon>
        <taxon>Bacillota</taxon>
        <taxon>Bacilli</taxon>
        <taxon>Bacillales</taxon>
        <taxon>Caryophanaceae</taxon>
        <taxon>Bhargavaea</taxon>
    </lineage>
</organism>
<name>A0ABX9ZC74_9BACL</name>
<evidence type="ECO:0000313" key="2">
    <source>
        <dbReference type="Proteomes" id="UP000272481"/>
    </source>
</evidence>
<comment type="caution">
    <text evidence="1">The sequence shown here is derived from an EMBL/GenBank/DDBJ whole genome shotgun (WGS) entry which is preliminary data.</text>
</comment>
<sequence length="131" mass="14994">MTKWNYSHFTVLQQPHGPATDCFEIVQGGEVRMIITPMDHDAQLDIVQILNSGSHPAHWQTGERITVEFLLPLYIGKEDGFYITRQPIGQGGAQYTIRNQKGRLLKQKYQTIAEVYEEIQKRLAPEGSRKP</sequence>
<evidence type="ECO:0000313" key="1">
    <source>
        <dbReference type="EMBL" id="RSK30979.1"/>
    </source>
</evidence>
<dbReference type="Proteomes" id="UP000272481">
    <property type="component" value="Unassembled WGS sequence"/>
</dbReference>
<reference evidence="1 2" key="1">
    <citation type="submission" date="2018-12" db="EMBL/GenBank/DDBJ databases">
        <title>Comparitive functional genomics of dry heat resistant strains isolated from the viking spacecraft.</title>
        <authorList>
            <person name="Seuylemezian A."/>
            <person name="Vaishampayan P."/>
        </authorList>
    </citation>
    <scope>NUCLEOTIDE SEQUENCE [LARGE SCALE GENOMIC DNA]</scope>
    <source>
        <strain evidence="1 2">M6-11</strain>
    </source>
</reference>
<gene>
    <name evidence="1" type="ORF">EJA12_09690</name>
</gene>
<protein>
    <submittedName>
        <fullName evidence="1">Uncharacterized protein</fullName>
    </submittedName>
</protein>
<dbReference type="EMBL" id="RWGW01000013">
    <property type="protein sequence ID" value="RSK30979.1"/>
    <property type="molecule type" value="Genomic_DNA"/>
</dbReference>
<proteinExistence type="predicted"/>
<keyword evidence="2" id="KW-1185">Reference proteome</keyword>